<comment type="caution">
    <text evidence="4">The sequence shown here is derived from an EMBL/GenBank/DDBJ whole genome shotgun (WGS) entry which is preliminary data.</text>
</comment>
<gene>
    <name evidence="4" type="ORF">ACFQGH_08345</name>
</gene>
<evidence type="ECO:0000259" key="3">
    <source>
        <dbReference type="PROSITE" id="PS51186"/>
    </source>
</evidence>
<organism evidence="4 5">
    <name type="scientific">Halalkalicoccus tibetensis</name>
    <dbReference type="NCBI Taxonomy" id="175632"/>
    <lineage>
        <taxon>Archaea</taxon>
        <taxon>Methanobacteriati</taxon>
        <taxon>Methanobacteriota</taxon>
        <taxon>Stenosarchaea group</taxon>
        <taxon>Halobacteria</taxon>
        <taxon>Halobacteriales</taxon>
        <taxon>Halococcaceae</taxon>
        <taxon>Halalkalicoccus</taxon>
    </lineage>
</organism>
<keyword evidence="1 4" id="KW-0808">Transferase</keyword>
<dbReference type="EC" id="2.3.-.-" evidence="4"/>
<protein>
    <submittedName>
        <fullName evidence="4">GNAT family N-acetyltransferase</fullName>
        <ecNumber evidence="4">2.3.-.-</ecNumber>
    </submittedName>
</protein>
<dbReference type="GO" id="GO:0016746">
    <property type="term" value="F:acyltransferase activity"/>
    <property type="evidence" value="ECO:0007669"/>
    <property type="project" value="UniProtKB-KW"/>
</dbReference>
<dbReference type="AlphaFoldDB" id="A0ABD5V5Y6"/>
<keyword evidence="2 4" id="KW-0012">Acyltransferase</keyword>
<accession>A0ABD5V5Y6</accession>
<dbReference type="InterPro" id="IPR050832">
    <property type="entry name" value="Bact_Acetyltransf"/>
</dbReference>
<dbReference type="InterPro" id="IPR000182">
    <property type="entry name" value="GNAT_dom"/>
</dbReference>
<proteinExistence type="predicted"/>
<keyword evidence="5" id="KW-1185">Reference proteome</keyword>
<dbReference type="RefSeq" id="WP_340603720.1">
    <property type="nucleotide sequence ID" value="NZ_JBBMXV010000002.1"/>
</dbReference>
<dbReference type="PROSITE" id="PS51186">
    <property type="entry name" value="GNAT"/>
    <property type="match status" value="1"/>
</dbReference>
<reference evidence="4 5" key="1">
    <citation type="journal article" date="2019" name="Int. J. Syst. Evol. Microbiol.">
        <title>The Global Catalogue of Microorganisms (GCM) 10K type strain sequencing project: providing services to taxonomists for standard genome sequencing and annotation.</title>
        <authorList>
            <consortium name="The Broad Institute Genomics Platform"/>
            <consortium name="The Broad Institute Genome Sequencing Center for Infectious Disease"/>
            <person name="Wu L."/>
            <person name="Ma J."/>
        </authorList>
    </citation>
    <scope>NUCLEOTIDE SEQUENCE [LARGE SCALE GENOMIC DNA]</scope>
    <source>
        <strain evidence="4 5">CGMCC 1.3240</strain>
    </source>
</reference>
<dbReference type="PANTHER" id="PTHR43877">
    <property type="entry name" value="AMINOALKYLPHOSPHONATE N-ACETYLTRANSFERASE-RELATED-RELATED"/>
    <property type="match status" value="1"/>
</dbReference>
<dbReference type="InterPro" id="IPR016181">
    <property type="entry name" value="Acyl_CoA_acyltransferase"/>
</dbReference>
<name>A0ABD5V5Y6_9EURY</name>
<dbReference type="EMBL" id="JBHSXQ010000002">
    <property type="protein sequence ID" value="MFC6905206.1"/>
    <property type="molecule type" value="Genomic_DNA"/>
</dbReference>
<evidence type="ECO:0000256" key="2">
    <source>
        <dbReference type="ARBA" id="ARBA00023315"/>
    </source>
</evidence>
<feature type="domain" description="N-acetyltransferase" evidence="3">
    <location>
        <begin position="17"/>
        <end position="155"/>
    </location>
</feature>
<dbReference type="SUPFAM" id="SSF55729">
    <property type="entry name" value="Acyl-CoA N-acyltransferases (Nat)"/>
    <property type="match status" value="1"/>
</dbReference>
<dbReference type="Gene3D" id="3.40.630.30">
    <property type="match status" value="1"/>
</dbReference>
<evidence type="ECO:0000313" key="4">
    <source>
        <dbReference type="EMBL" id="MFC6905206.1"/>
    </source>
</evidence>
<dbReference type="Pfam" id="PF00583">
    <property type="entry name" value="Acetyltransf_1"/>
    <property type="match status" value="1"/>
</dbReference>
<evidence type="ECO:0000313" key="5">
    <source>
        <dbReference type="Proteomes" id="UP001596312"/>
    </source>
</evidence>
<dbReference type="CDD" id="cd04301">
    <property type="entry name" value="NAT_SF"/>
    <property type="match status" value="1"/>
</dbReference>
<dbReference type="Proteomes" id="UP001596312">
    <property type="component" value="Unassembled WGS sequence"/>
</dbReference>
<evidence type="ECO:0000256" key="1">
    <source>
        <dbReference type="ARBA" id="ARBA00022679"/>
    </source>
</evidence>
<sequence>MTTETRADGRTEEDRSVEFVELETEDDWLAAWPVMEPFWPEMGREEFLDYRRRLRDREYQLFALREDGEPIAAVGVYPDLDVWYGKHVRIRDAVVATDRRSEGFGRELIKRLEDRAREEGYESLVLCSAIDRERAHEFYEEQGMERDGYRFVESL</sequence>
<dbReference type="PANTHER" id="PTHR43877:SF2">
    <property type="entry name" value="AMINOALKYLPHOSPHONATE N-ACETYLTRANSFERASE-RELATED"/>
    <property type="match status" value="1"/>
</dbReference>